<keyword evidence="4" id="KW-1185">Reference proteome</keyword>
<organism evidence="3 4">
    <name type="scientific">Streptomyces termitum</name>
    <dbReference type="NCBI Taxonomy" id="67368"/>
    <lineage>
        <taxon>Bacteria</taxon>
        <taxon>Bacillati</taxon>
        <taxon>Actinomycetota</taxon>
        <taxon>Actinomycetes</taxon>
        <taxon>Kitasatosporales</taxon>
        <taxon>Streptomycetaceae</taxon>
        <taxon>Streptomyces</taxon>
    </lineage>
</organism>
<feature type="transmembrane region" description="Helical" evidence="2">
    <location>
        <begin position="116"/>
        <end position="135"/>
    </location>
</feature>
<feature type="region of interest" description="Disordered" evidence="1">
    <location>
        <begin position="1"/>
        <end position="24"/>
    </location>
</feature>
<comment type="caution">
    <text evidence="3">The sequence shown here is derived from an EMBL/GenBank/DDBJ whole genome shotgun (WGS) entry which is preliminary data.</text>
</comment>
<evidence type="ECO:0000256" key="1">
    <source>
        <dbReference type="SAM" id="MobiDB-lite"/>
    </source>
</evidence>
<dbReference type="Pfam" id="PF09852">
    <property type="entry name" value="DUF2079"/>
    <property type="match status" value="1"/>
</dbReference>
<keyword evidence="2" id="KW-1133">Transmembrane helix</keyword>
<feature type="transmembrane region" description="Helical" evidence="2">
    <location>
        <begin position="227"/>
        <end position="250"/>
    </location>
</feature>
<feature type="transmembrane region" description="Helical" evidence="2">
    <location>
        <begin position="147"/>
        <end position="166"/>
    </location>
</feature>
<gene>
    <name evidence="3" type="ORF">GCM10010305_29190</name>
</gene>
<dbReference type="Proteomes" id="UP000644020">
    <property type="component" value="Unassembled WGS sequence"/>
</dbReference>
<evidence type="ECO:0000313" key="3">
    <source>
        <dbReference type="EMBL" id="GHA83396.1"/>
    </source>
</evidence>
<dbReference type="RefSeq" id="WP_189977180.1">
    <property type="nucleotide sequence ID" value="NZ_BMUL01000006.1"/>
</dbReference>
<dbReference type="InterPro" id="IPR018650">
    <property type="entry name" value="STSV1_Orf64"/>
</dbReference>
<keyword evidence="2" id="KW-0472">Membrane</keyword>
<dbReference type="EMBL" id="BMUL01000006">
    <property type="protein sequence ID" value="GHA83396.1"/>
    <property type="molecule type" value="Genomic_DNA"/>
</dbReference>
<protein>
    <recommendedName>
        <fullName evidence="5">DUF2079 domain-containing protein</fullName>
    </recommendedName>
</protein>
<dbReference type="AlphaFoldDB" id="A0A918T338"/>
<feature type="transmembrane region" description="Helical" evidence="2">
    <location>
        <begin position="195"/>
        <end position="221"/>
    </location>
</feature>
<reference evidence="3" key="2">
    <citation type="submission" date="2020-09" db="EMBL/GenBank/DDBJ databases">
        <authorList>
            <person name="Sun Q."/>
            <person name="Ohkuma M."/>
        </authorList>
    </citation>
    <scope>NUCLEOTIDE SEQUENCE</scope>
    <source>
        <strain evidence="3">JCM 4518</strain>
    </source>
</reference>
<keyword evidence="2" id="KW-0812">Transmembrane</keyword>
<name>A0A918T338_9ACTN</name>
<evidence type="ECO:0000256" key="2">
    <source>
        <dbReference type="SAM" id="Phobius"/>
    </source>
</evidence>
<evidence type="ECO:0000313" key="4">
    <source>
        <dbReference type="Proteomes" id="UP000644020"/>
    </source>
</evidence>
<feature type="transmembrane region" description="Helical" evidence="2">
    <location>
        <begin position="283"/>
        <end position="306"/>
    </location>
</feature>
<proteinExistence type="predicted"/>
<sequence>MRTPNSSVDSPPRRAGAGRGTAAGQEGHGVFAGWPSRQTLLVAAGFLAVYLTLSMRRHAVNLTTGYDLGIFTQIIQSYADLTAPYSSLKGPEYNTLGDHFHPILVLLAPVYKVFPSPYTLLVCQGLLVALSVIPLMEWAARARGARFSLWVGVSYGASWGLASLIFFDFHEVAFAVPLVAVSVCMLGQERWRAAVLWALPLTLVKEDLGLTVAAIGAYVAWKGPRRTGVALAVFGLAATAFAMLVALPYFNPVGQFAYWPPQTGEEAGLPAQAAGFFWPPVKWLTVLLIVAPTGFLAVRSPLLLIVLPTLAWRFASANPFYWGTGFHYSAVLMPIAFAAAVHAVATGRFPVRRLRAACAVGAAVTAVTFFTHPLHELVAPRTWVVSAQVRAGDALLARIPDGAGVASSNRLSAQLANRTTVTEVCLYARAFPPVEAPEWVIYDTADRSDPECAVGAALEAPAPKLDGYRLVESRSGIVLLRRVPGGPAPSLW</sequence>
<feature type="transmembrane region" description="Helical" evidence="2">
    <location>
        <begin position="326"/>
        <end position="345"/>
    </location>
</feature>
<evidence type="ECO:0008006" key="5">
    <source>
        <dbReference type="Google" id="ProtNLM"/>
    </source>
</evidence>
<reference evidence="3" key="1">
    <citation type="journal article" date="2014" name="Int. J. Syst. Evol. Microbiol.">
        <title>Complete genome sequence of Corynebacterium casei LMG S-19264T (=DSM 44701T), isolated from a smear-ripened cheese.</title>
        <authorList>
            <consortium name="US DOE Joint Genome Institute (JGI-PGF)"/>
            <person name="Walter F."/>
            <person name="Albersmeier A."/>
            <person name="Kalinowski J."/>
            <person name="Ruckert C."/>
        </authorList>
    </citation>
    <scope>NUCLEOTIDE SEQUENCE</scope>
    <source>
        <strain evidence="3">JCM 4518</strain>
    </source>
</reference>
<accession>A0A918T338</accession>